<dbReference type="Proteomes" id="UP000076837">
    <property type="component" value="Unassembled WGS sequence"/>
</dbReference>
<gene>
    <name evidence="3" type="ORF">ST47_g4112</name>
</gene>
<feature type="region of interest" description="Disordered" evidence="2">
    <location>
        <begin position="1"/>
        <end position="35"/>
    </location>
</feature>
<name>A0A163G973_DIDRA</name>
<sequence length="707" mass="80261">MAQQFQGQHQAFSAQMPPQHQNVGQQRQTPMAQQQVPAMVQQRGMQGQQAHQSLSSNYNPQLALFTFEKPKGADSWEDVEAEQQHVTVQDLQNELKRFQRNKGSVKRSLNEISSSNCRRLINELVEEQNQELMNINRTLQWTIASIDIDWKAINRRQRQLRRVSVILQTGPSGYENPQTVRAAAPLGMKAQPMQPGQHFAQQPNHVAQEMPQPRNQQHMAQPPMVHQQQPGQPMRMPPPNIQGQDGQAAPPPPPPPPPGMVQLPSPPGAQSVYPLPPPPPGAPHGMQRPQVHGQQQPRAMPGTYPETMQRPAMRPGHPDVGIPNSSFPKSQKKPKGRHEELSSESDSDEWDSETGDSGSDRFRVHHVEHGEFAHIGKPKRGRSRQSKKLRHNKSHSKTRSRSRSHVHTETHRRRRDSDLIDPPPMGRYSPTSSKNSSPRSSKQQLPPIHIHMNAPAAEKSTRANERVRRSGHNASSPDYRKDKFSAEAMSRSNSWDRNSGTASFNDNSSVQTADDSVFSEPERRAHRSRRPSDVTGAPTNLRSRNLPPRQESFGAPHPSHIYEDLDRRQPNRGYSPPDDYLRNLHHRDTYRDEQGYAARPGLDRRNSMQVPMSNPFDTACYPPRPSRGLSYTADMHEPAMYSRREQPYLSDRPTQESLHLEELAEAIEHIKDSRRKPLGGFARKGSGWDNRHERVMGGYDGYDPRRY</sequence>
<feature type="compositionally biased region" description="Basic residues" evidence="2">
    <location>
        <begin position="376"/>
        <end position="414"/>
    </location>
</feature>
<keyword evidence="4" id="KW-1185">Reference proteome</keyword>
<dbReference type="AlphaFoldDB" id="A0A163G973"/>
<feature type="compositionally biased region" description="Basic and acidic residues" evidence="2">
    <location>
        <begin position="358"/>
        <end position="374"/>
    </location>
</feature>
<reference evidence="3 4" key="1">
    <citation type="journal article" date="2016" name="Sci. Rep.">
        <title>Draft genome sequencing and secretome analysis of fungal phytopathogen Ascochyta rabiei provides insight into the necrotrophic effector repertoire.</title>
        <authorList>
            <person name="Verma S."/>
            <person name="Gazara R.K."/>
            <person name="Nizam S."/>
            <person name="Parween S."/>
            <person name="Chattopadhyay D."/>
            <person name="Verma P.K."/>
        </authorList>
    </citation>
    <scope>NUCLEOTIDE SEQUENCE [LARGE SCALE GENOMIC DNA]</scope>
    <source>
        <strain evidence="3 4">ArDII</strain>
    </source>
</reference>
<keyword evidence="1" id="KW-0175">Coiled coil</keyword>
<evidence type="ECO:0000313" key="4">
    <source>
        <dbReference type="Proteomes" id="UP000076837"/>
    </source>
</evidence>
<feature type="compositionally biased region" description="Basic and acidic residues" evidence="2">
    <location>
        <begin position="560"/>
        <end position="569"/>
    </location>
</feature>
<dbReference type="OrthoDB" id="3791063at2759"/>
<feature type="compositionally biased region" description="Polar residues" evidence="2">
    <location>
        <begin position="490"/>
        <end position="514"/>
    </location>
</feature>
<evidence type="ECO:0000256" key="2">
    <source>
        <dbReference type="SAM" id="MobiDB-lite"/>
    </source>
</evidence>
<feature type="compositionally biased region" description="Acidic residues" evidence="2">
    <location>
        <begin position="342"/>
        <end position="354"/>
    </location>
</feature>
<feature type="region of interest" description="Disordered" evidence="2">
    <location>
        <begin position="190"/>
        <end position="608"/>
    </location>
</feature>
<feature type="compositionally biased region" description="Pro residues" evidence="2">
    <location>
        <begin position="249"/>
        <end position="267"/>
    </location>
</feature>
<evidence type="ECO:0000256" key="1">
    <source>
        <dbReference type="SAM" id="Coils"/>
    </source>
</evidence>
<feature type="compositionally biased region" description="Basic and acidic residues" evidence="2">
    <location>
        <begin position="459"/>
        <end position="468"/>
    </location>
</feature>
<feature type="compositionally biased region" description="Polar residues" evidence="2">
    <location>
        <begin position="1"/>
        <end position="29"/>
    </location>
</feature>
<feature type="coiled-coil region" evidence="1">
    <location>
        <begin position="81"/>
        <end position="108"/>
    </location>
</feature>
<feature type="compositionally biased region" description="Basic and acidic residues" evidence="2">
    <location>
        <begin position="579"/>
        <end position="594"/>
    </location>
</feature>
<dbReference type="EMBL" id="JYNV01000153">
    <property type="protein sequence ID" value="KZM24752.1"/>
    <property type="molecule type" value="Genomic_DNA"/>
</dbReference>
<evidence type="ECO:0000313" key="3">
    <source>
        <dbReference type="EMBL" id="KZM24752.1"/>
    </source>
</evidence>
<dbReference type="STRING" id="5454.A0A163G973"/>
<comment type="caution">
    <text evidence="3">The sequence shown here is derived from an EMBL/GenBank/DDBJ whole genome shotgun (WGS) entry which is preliminary data.</text>
</comment>
<accession>A0A163G973</accession>
<feature type="compositionally biased region" description="Low complexity" evidence="2">
    <location>
        <begin position="429"/>
        <end position="442"/>
    </location>
</feature>
<protein>
    <submittedName>
        <fullName evidence="3">Uncharacterized protein</fullName>
    </submittedName>
</protein>
<organism evidence="3 4">
    <name type="scientific">Didymella rabiei</name>
    <name type="common">Chickpea ascochyta blight fungus</name>
    <name type="synonym">Mycosphaerella rabiei</name>
    <dbReference type="NCBI Taxonomy" id="5454"/>
    <lineage>
        <taxon>Eukaryota</taxon>
        <taxon>Fungi</taxon>
        <taxon>Dikarya</taxon>
        <taxon>Ascomycota</taxon>
        <taxon>Pezizomycotina</taxon>
        <taxon>Dothideomycetes</taxon>
        <taxon>Pleosporomycetidae</taxon>
        <taxon>Pleosporales</taxon>
        <taxon>Pleosporineae</taxon>
        <taxon>Didymellaceae</taxon>
        <taxon>Ascochyta</taxon>
    </lineage>
</organism>
<feature type="region of interest" description="Disordered" evidence="2">
    <location>
        <begin position="676"/>
        <end position="707"/>
    </location>
</feature>
<proteinExistence type="predicted"/>